<reference evidence="2 3" key="1">
    <citation type="submission" date="2015-12" db="EMBL/GenBank/DDBJ databases">
        <title>The genome of Folsomia candida.</title>
        <authorList>
            <person name="Faddeeva A."/>
            <person name="Derks M.F."/>
            <person name="Anvar Y."/>
            <person name="Smit S."/>
            <person name="Van Straalen N."/>
            <person name="Roelofs D."/>
        </authorList>
    </citation>
    <scope>NUCLEOTIDE SEQUENCE [LARGE SCALE GENOMIC DNA]</scope>
    <source>
        <strain evidence="2 3">VU population</strain>
        <tissue evidence="2">Whole body</tissue>
    </source>
</reference>
<feature type="compositionally biased region" description="Basic and acidic residues" evidence="1">
    <location>
        <begin position="87"/>
        <end position="116"/>
    </location>
</feature>
<evidence type="ECO:0000256" key="1">
    <source>
        <dbReference type="SAM" id="MobiDB-lite"/>
    </source>
</evidence>
<feature type="compositionally biased region" description="Pro residues" evidence="1">
    <location>
        <begin position="159"/>
        <end position="168"/>
    </location>
</feature>
<feature type="region of interest" description="Disordered" evidence="1">
    <location>
        <begin position="1"/>
        <end position="169"/>
    </location>
</feature>
<proteinExistence type="predicted"/>
<dbReference type="Proteomes" id="UP000198287">
    <property type="component" value="Unassembled WGS sequence"/>
</dbReference>
<gene>
    <name evidence="2" type="ORF">Fcan01_05062</name>
</gene>
<feature type="compositionally biased region" description="Basic and acidic residues" evidence="1">
    <location>
        <begin position="38"/>
        <end position="48"/>
    </location>
</feature>
<evidence type="ECO:0000313" key="3">
    <source>
        <dbReference type="Proteomes" id="UP000198287"/>
    </source>
</evidence>
<name>A0A226ERA6_FOLCA</name>
<sequence length="663" mass="74827">MAPPKKRPSRKTTRNPPDTDHPQMEPASVVDDSDSSPDTDHQNTEGRGRSLRKRKKVSYTYDDDSESAPDTDHSPMESTNDGDDSDSEHGQAHPHSDHMNDDEDSAHSNDTDHSNSDSEPTSDPEHHSAGQVDEDQLSPHSTQHSADEEEGEEYIFDAPPSPSPPPPRLILTYGDRVMEYIPTTPLPHMVGAPVTFAIFMQHGDGSLQRVEPMANPPPPPLVPVPPPPPPAEVEMWHPPKGTLKYVFDAIKTHLRWGDEPGETDAKLGESEEFVELMESLPVRGTHTLGLGTPRTTLIRNGDNNNIWIKWQGDEVKALMYSVQKDFIFSWHVSQKMCTVANCWLQAVDRVIGYCREDSTKLREVLLLRDANNVNPNIVLLHPILRMTPYDDDIINDYIRLVRMTIGYKTITNYIEQHPTYRFVIDMPWSFATTLSLEKFNTFAVATCIMTFLHNNAFRNSTLSKIRLRMSQITFKDANWNEVRKILETNGFKFIVIPATNQLAHDHMFPAHVIKNQDHTYQGDDGNGAVKDGILLSKIGGVLASGASKGNALPHMPLAGHLHSVVMLYQDILDPEEHDPEETETRTRHAEFMGILATLLGIILEQDFKGHPMRPMTEQLTHYDLVFDYNVFRRLFQFKTGCTIIVRREGNGIPIVNGKPQFVW</sequence>
<keyword evidence="3" id="KW-1185">Reference proteome</keyword>
<feature type="compositionally biased region" description="Basic residues" evidence="1">
    <location>
        <begin position="1"/>
        <end position="13"/>
    </location>
</feature>
<comment type="caution">
    <text evidence="2">The sequence shown here is derived from an EMBL/GenBank/DDBJ whole genome shotgun (WGS) entry which is preliminary data.</text>
</comment>
<dbReference type="SUPFAM" id="SSF101447">
    <property type="entry name" value="Formin homology 2 domain (FH2 domain)"/>
    <property type="match status" value="1"/>
</dbReference>
<organism evidence="2 3">
    <name type="scientific">Folsomia candida</name>
    <name type="common">Springtail</name>
    <dbReference type="NCBI Taxonomy" id="158441"/>
    <lineage>
        <taxon>Eukaryota</taxon>
        <taxon>Metazoa</taxon>
        <taxon>Ecdysozoa</taxon>
        <taxon>Arthropoda</taxon>
        <taxon>Hexapoda</taxon>
        <taxon>Collembola</taxon>
        <taxon>Entomobryomorpha</taxon>
        <taxon>Isotomoidea</taxon>
        <taxon>Isotomidae</taxon>
        <taxon>Proisotominae</taxon>
        <taxon>Folsomia</taxon>
    </lineage>
</organism>
<accession>A0A226ERA6</accession>
<evidence type="ECO:0000313" key="2">
    <source>
        <dbReference type="EMBL" id="OXA59574.1"/>
    </source>
</evidence>
<dbReference type="AlphaFoldDB" id="A0A226ERA6"/>
<protein>
    <submittedName>
        <fullName evidence="2">Uncharacterized protein</fullName>
    </submittedName>
</protein>
<dbReference type="EMBL" id="LNIX01000002">
    <property type="protein sequence ID" value="OXA59574.1"/>
    <property type="molecule type" value="Genomic_DNA"/>
</dbReference>